<evidence type="ECO:0000313" key="4">
    <source>
        <dbReference type="Proteomes" id="UP000237819"/>
    </source>
</evidence>
<dbReference type="InterPro" id="IPR021796">
    <property type="entry name" value="Tll0287-like_dom"/>
</dbReference>
<organism evidence="3 4">
    <name type="scientific">Blastopirellula marina</name>
    <dbReference type="NCBI Taxonomy" id="124"/>
    <lineage>
        <taxon>Bacteria</taxon>
        <taxon>Pseudomonadati</taxon>
        <taxon>Planctomycetota</taxon>
        <taxon>Planctomycetia</taxon>
        <taxon>Pirellulales</taxon>
        <taxon>Pirellulaceae</taxon>
        <taxon>Blastopirellula</taxon>
    </lineage>
</organism>
<gene>
    <name evidence="3" type="ORF">C5Y93_07655</name>
</gene>
<sequence>MHAFPMNRRLSMPRIASLTPLLALAALLWICAANDVAADEPAAADPASNPAVPSDVERDVERARREARMLDDIYKHGIVAITDNFVNDLDMIPAGTAFKQVFAAAEQKGWHKVRLVDATGEPLNQENAPEDAFEKQAIKKLVSGESWVETIEDRGGTKHLRVATPIPVVLTKCVMCHDNYEGVPKGQAIGALTYIIPIDGPLVANPKK</sequence>
<evidence type="ECO:0000256" key="1">
    <source>
        <dbReference type="SAM" id="SignalP"/>
    </source>
</evidence>
<dbReference type="Proteomes" id="UP000237819">
    <property type="component" value="Unassembled WGS sequence"/>
</dbReference>
<feature type="signal peptide" evidence="1">
    <location>
        <begin position="1"/>
        <end position="25"/>
    </location>
</feature>
<name>A0A2S8GQQ8_9BACT</name>
<dbReference type="EMBL" id="PUHZ01000008">
    <property type="protein sequence ID" value="PQO46701.1"/>
    <property type="molecule type" value="Genomic_DNA"/>
</dbReference>
<reference evidence="3 4" key="1">
    <citation type="submission" date="2018-02" db="EMBL/GenBank/DDBJ databases">
        <title>Comparative genomes isolates from brazilian mangrove.</title>
        <authorList>
            <person name="Araujo J.E."/>
            <person name="Taketani R.G."/>
            <person name="Silva M.C.P."/>
            <person name="Loureco M.V."/>
            <person name="Andreote F.D."/>
        </authorList>
    </citation>
    <scope>NUCLEOTIDE SEQUENCE [LARGE SCALE GENOMIC DNA]</scope>
    <source>
        <strain evidence="3 4">Nap-Phe MGV</strain>
    </source>
</reference>
<keyword evidence="1" id="KW-0732">Signal</keyword>
<dbReference type="AlphaFoldDB" id="A0A2S8GQQ8"/>
<accession>A0A2S8GQQ8</accession>
<feature type="chain" id="PRO_5015691620" description="Tll0287-like domain-containing protein" evidence="1">
    <location>
        <begin position="26"/>
        <end position="208"/>
    </location>
</feature>
<dbReference type="Pfam" id="PF11845">
    <property type="entry name" value="Tll0287-like"/>
    <property type="match status" value="1"/>
</dbReference>
<comment type="caution">
    <text evidence="3">The sequence shown here is derived from an EMBL/GenBank/DDBJ whole genome shotgun (WGS) entry which is preliminary data.</text>
</comment>
<feature type="domain" description="Tll0287-like" evidence="2">
    <location>
        <begin position="63"/>
        <end position="186"/>
    </location>
</feature>
<evidence type="ECO:0000313" key="3">
    <source>
        <dbReference type="EMBL" id="PQO46701.1"/>
    </source>
</evidence>
<dbReference type="Gene3D" id="3.30.450.290">
    <property type="match status" value="1"/>
</dbReference>
<protein>
    <recommendedName>
        <fullName evidence="2">Tll0287-like domain-containing protein</fullName>
    </recommendedName>
</protein>
<proteinExistence type="predicted"/>
<evidence type="ECO:0000259" key="2">
    <source>
        <dbReference type="Pfam" id="PF11845"/>
    </source>
</evidence>